<sequence length="105" mass="11568">MGKIVCILALICILNASCVAANSLKDGFFQQLFDTLFNSEENSRQTNRIANRSETIDIPAISEASSEVEDQEWNSTYIPPGSGMDGKQKHQKDFDDDVPSMIGPL</sequence>
<protein>
    <submittedName>
        <fullName evidence="3">Uncharacterized protein</fullName>
    </submittedName>
</protein>
<evidence type="ECO:0000313" key="4">
    <source>
        <dbReference type="Proteomes" id="UP000075883"/>
    </source>
</evidence>
<evidence type="ECO:0000256" key="2">
    <source>
        <dbReference type="SAM" id="SignalP"/>
    </source>
</evidence>
<dbReference type="VEuPathDB" id="VectorBase:ACUA010509"/>
<dbReference type="EMBL" id="AXCM01003884">
    <property type="status" value="NOT_ANNOTATED_CDS"/>
    <property type="molecule type" value="Genomic_DNA"/>
</dbReference>
<evidence type="ECO:0000256" key="1">
    <source>
        <dbReference type="SAM" id="MobiDB-lite"/>
    </source>
</evidence>
<reference evidence="3" key="2">
    <citation type="submission" date="2020-05" db="UniProtKB">
        <authorList>
            <consortium name="EnsemblMetazoa"/>
        </authorList>
    </citation>
    <scope>IDENTIFICATION</scope>
    <source>
        <strain evidence="3">A-37</strain>
    </source>
</reference>
<keyword evidence="4" id="KW-1185">Reference proteome</keyword>
<organism evidence="3 4">
    <name type="scientific">Anopheles culicifacies</name>
    <dbReference type="NCBI Taxonomy" id="139723"/>
    <lineage>
        <taxon>Eukaryota</taxon>
        <taxon>Metazoa</taxon>
        <taxon>Ecdysozoa</taxon>
        <taxon>Arthropoda</taxon>
        <taxon>Hexapoda</taxon>
        <taxon>Insecta</taxon>
        <taxon>Pterygota</taxon>
        <taxon>Neoptera</taxon>
        <taxon>Endopterygota</taxon>
        <taxon>Diptera</taxon>
        <taxon>Nematocera</taxon>
        <taxon>Culicoidea</taxon>
        <taxon>Culicidae</taxon>
        <taxon>Anophelinae</taxon>
        <taxon>Anopheles</taxon>
        <taxon>culicifacies species complex</taxon>
    </lineage>
</organism>
<dbReference type="Proteomes" id="UP000075883">
    <property type="component" value="Unassembled WGS sequence"/>
</dbReference>
<feature type="signal peptide" evidence="2">
    <location>
        <begin position="1"/>
        <end position="21"/>
    </location>
</feature>
<reference evidence="4" key="1">
    <citation type="submission" date="2013-09" db="EMBL/GenBank/DDBJ databases">
        <title>The Genome Sequence of Anopheles culicifacies species A.</title>
        <authorList>
            <consortium name="The Broad Institute Genomics Platform"/>
            <person name="Neafsey D.E."/>
            <person name="Besansky N."/>
            <person name="Howell P."/>
            <person name="Walton C."/>
            <person name="Young S.K."/>
            <person name="Zeng Q."/>
            <person name="Gargeya S."/>
            <person name="Fitzgerald M."/>
            <person name="Haas B."/>
            <person name="Abouelleil A."/>
            <person name="Allen A.W."/>
            <person name="Alvarado L."/>
            <person name="Arachchi H.M."/>
            <person name="Berlin A.M."/>
            <person name="Chapman S.B."/>
            <person name="Gainer-Dewar J."/>
            <person name="Goldberg J."/>
            <person name="Griggs A."/>
            <person name="Gujja S."/>
            <person name="Hansen M."/>
            <person name="Howarth C."/>
            <person name="Imamovic A."/>
            <person name="Ireland A."/>
            <person name="Larimer J."/>
            <person name="McCowan C."/>
            <person name="Murphy C."/>
            <person name="Pearson M."/>
            <person name="Poon T.W."/>
            <person name="Priest M."/>
            <person name="Roberts A."/>
            <person name="Saif S."/>
            <person name="Shea T."/>
            <person name="Sisk P."/>
            <person name="Sykes S."/>
            <person name="Wortman J."/>
            <person name="Nusbaum C."/>
            <person name="Birren B."/>
        </authorList>
    </citation>
    <scope>NUCLEOTIDE SEQUENCE [LARGE SCALE GENOMIC DNA]</scope>
    <source>
        <strain evidence="4">A-37</strain>
    </source>
</reference>
<feature type="region of interest" description="Disordered" evidence="1">
    <location>
        <begin position="62"/>
        <end position="105"/>
    </location>
</feature>
<proteinExistence type="predicted"/>
<dbReference type="AlphaFoldDB" id="A0A182M692"/>
<accession>A0A182M692</accession>
<dbReference type="EnsemblMetazoa" id="ACUA010509-RA">
    <property type="protein sequence ID" value="ACUA010509-PA"/>
    <property type="gene ID" value="ACUA010509"/>
</dbReference>
<evidence type="ECO:0000313" key="3">
    <source>
        <dbReference type="EnsemblMetazoa" id="ACUA010509-PA"/>
    </source>
</evidence>
<name>A0A182M692_9DIPT</name>
<keyword evidence="2" id="KW-0732">Signal</keyword>
<feature type="chain" id="PRO_5008127901" evidence="2">
    <location>
        <begin position="22"/>
        <end position="105"/>
    </location>
</feature>